<feature type="compositionally biased region" description="Polar residues" evidence="1">
    <location>
        <begin position="435"/>
        <end position="458"/>
    </location>
</feature>
<feature type="compositionally biased region" description="Polar residues" evidence="1">
    <location>
        <begin position="745"/>
        <end position="759"/>
    </location>
</feature>
<feature type="compositionally biased region" description="Basic and acidic residues" evidence="1">
    <location>
        <begin position="513"/>
        <end position="532"/>
    </location>
</feature>
<feature type="compositionally biased region" description="Polar residues" evidence="1">
    <location>
        <begin position="467"/>
        <end position="494"/>
    </location>
</feature>
<proteinExistence type="predicted"/>
<dbReference type="AlphaFoldDB" id="A0A2P8A2W2"/>
<dbReference type="OrthoDB" id="3929221at2759"/>
<accession>A0A2P8A2W2</accession>
<feature type="compositionally biased region" description="Basic and acidic residues" evidence="1">
    <location>
        <begin position="191"/>
        <end position="200"/>
    </location>
</feature>
<dbReference type="EMBL" id="NHZQ01000072">
    <property type="protein sequence ID" value="PSK54797.1"/>
    <property type="molecule type" value="Genomic_DNA"/>
</dbReference>
<feature type="compositionally biased region" description="Acidic residues" evidence="1">
    <location>
        <begin position="315"/>
        <end position="324"/>
    </location>
</feature>
<evidence type="ECO:0000313" key="2">
    <source>
        <dbReference type="EMBL" id="PSK54797.1"/>
    </source>
</evidence>
<feature type="region of interest" description="Disordered" evidence="1">
    <location>
        <begin position="730"/>
        <end position="766"/>
    </location>
</feature>
<reference evidence="2 3" key="1">
    <citation type="submission" date="2017-05" db="EMBL/GenBank/DDBJ databases">
        <title>Draft genome sequence of Elsinoe australis.</title>
        <authorList>
            <person name="Cheng Q."/>
        </authorList>
    </citation>
    <scope>NUCLEOTIDE SEQUENCE [LARGE SCALE GENOMIC DNA]</scope>
    <source>
        <strain evidence="2 3">NL1</strain>
    </source>
</reference>
<evidence type="ECO:0000256" key="1">
    <source>
        <dbReference type="SAM" id="MobiDB-lite"/>
    </source>
</evidence>
<feature type="region of interest" description="Disordered" evidence="1">
    <location>
        <begin position="315"/>
        <end position="532"/>
    </location>
</feature>
<feature type="compositionally biased region" description="Polar residues" evidence="1">
    <location>
        <begin position="645"/>
        <end position="656"/>
    </location>
</feature>
<feature type="region of interest" description="Disordered" evidence="1">
    <location>
        <begin position="619"/>
        <end position="659"/>
    </location>
</feature>
<feature type="compositionally biased region" description="Pro residues" evidence="1">
    <location>
        <begin position="77"/>
        <end position="94"/>
    </location>
</feature>
<gene>
    <name evidence="2" type="ORF">B9Z65_3886</name>
</gene>
<feature type="compositionally biased region" description="Low complexity" evidence="1">
    <location>
        <begin position="95"/>
        <end position="106"/>
    </location>
</feature>
<feature type="compositionally biased region" description="Polar residues" evidence="1">
    <location>
        <begin position="406"/>
        <end position="422"/>
    </location>
</feature>
<feature type="compositionally biased region" description="Polar residues" evidence="1">
    <location>
        <begin position="356"/>
        <end position="370"/>
    </location>
</feature>
<feature type="region of interest" description="Disordered" evidence="1">
    <location>
        <begin position="1"/>
        <end position="110"/>
    </location>
</feature>
<evidence type="ECO:0000313" key="3">
    <source>
        <dbReference type="Proteomes" id="UP000243723"/>
    </source>
</evidence>
<feature type="region of interest" description="Disordered" evidence="1">
    <location>
        <begin position="125"/>
        <end position="283"/>
    </location>
</feature>
<sequence length="839" mass="89353">MAPRTRSSMRGAPSSFEQLPPRTRKASASSASSSSEREDAPALAKKRSLRRLMTIELPAAQLKANEPARQVETAKTTPPPTTAASPPPATPPAPGATATPPSAATPRPWGFGSFFTSVRRILSPFPPSQRLLSPIKEETPRRVQARQAPSPSPPSNLPAPASMARKRQSSDDIISTPKRVKQTPTRRSAKTVREQRDIAAKDALQLPDVPYIPPTRHTPLTFSVPEEDDDSQEDVALSSPTKAPLASIPKPITTTAQTGSPAKPMVSTASPEPAQEASKKRKRVKIDDLKYIPSRRAGQSTGTFALLDEFFVEDDDSVEVDESQVELLSERPSKRTRTGNNVFDMTSPEKTAPAPASTSPTKRTRSISPTKRSRHAGPEKSSFLGTPSTLADKIQTPVKVQFASPDKSQAQPLTPMNMSTPHHFTDAFGTPDSAKMQSIKKTTPSAVFSPMDTTSPPTAETIVHSPMDTTVSPQKQQSQNTTSDFYPASTSPDSNVFDAPQGPNQQLNALQRKRSEAEKYKPQKSSRLKEMQRLSSTSTLLESPQHGVIFEESTSPTDTPPEYLLEGQTQAPSMSTTSTTTPPSFLGFDAHSATPITSNAGSFTPKDTPLAGNFFKAPGASPLTKQPVPSTPADTPPDRPIFTPAAQTSYTPTTGAHTPLDTPHDGAIYTPAPMSSYTPATVSFTPLDDTPDGPIYTPATVSFTPLGTPPDRPITTPAPGTSYTPATVSFTPLDTPPDRPITTPAPVTSYTPTTVSFTPLDTPPDRPITTPAATSYTPTGTPPTSPIVFPAVAAMTSHLSRGVSDLIDGPETDMQIAAAAQTFSAGVKDFGIFHPLAVA</sequence>
<comment type="caution">
    <text evidence="2">The sequence shown here is derived from an EMBL/GenBank/DDBJ whole genome shotgun (WGS) entry which is preliminary data.</text>
</comment>
<dbReference type="Proteomes" id="UP000243723">
    <property type="component" value="Unassembled WGS sequence"/>
</dbReference>
<organism evidence="2 3">
    <name type="scientific">Elsinoe australis</name>
    <dbReference type="NCBI Taxonomy" id="40998"/>
    <lineage>
        <taxon>Eukaryota</taxon>
        <taxon>Fungi</taxon>
        <taxon>Dikarya</taxon>
        <taxon>Ascomycota</taxon>
        <taxon>Pezizomycotina</taxon>
        <taxon>Dothideomycetes</taxon>
        <taxon>Dothideomycetidae</taxon>
        <taxon>Myriangiales</taxon>
        <taxon>Elsinoaceae</taxon>
        <taxon>Elsinoe</taxon>
    </lineage>
</organism>
<protein>
    <submittedName>
        <fullName evidence="2">Uncharacterized protein</fullName>
    </submittedName>
</protein>
<name>A0A2P8A2W2_9PEZI</name>
<keyword evidence="3" id="KW-1185">Reference proteome</keyword>